<dbReference type="CDD" id="cd00488">
    <property type="entry name" value="PCD_DCoH"/>
    <property type="match status" value="1"/>
</dbReference>
<evidence type="ECO:0000256" key="3">
    <source>
        <dbReference type="ARBA" id="ARBA00013252"/>
    </source>
</evidence>
<reference evidence="6" key="1">
    <citation type="submission" date="2021-07" db="EMBL/GenBank/DDBJ databases">
        <title>Elsinoe batatas strain:CRI-CJ2 Genome sequencing and assembly.</title>
        <authorList>
            <person name="Huang L."/>
        </authorList>
    </citation>
    <scope>NUCLEOTIDE SEQUENCE</scope>
    <source>
        <strain evidence="6">CRI-CJ2</strain>
    </source>
</reference>
<keyword evidence="4" id="KW-0456">Lyase</keyword>
<dbReference type="InterPro" id="IPR036428">
    <property type="entry name" value="PCD_sf"/>
</dbReference>
<gene>
    <name evidence="6" type="ORF">KVT40_004736</name>
</gene>
<sequence>MTAIRLPSPRTAWSRFSSLATSRVLPAAPCKFHQKPMASASTPLDSGISVSAGYDEGKVKQAAAHLTLSDSKGARRWHVTSDGKGLERVIRFKTFKATWDFMNSVAGACKEAKHHPEWTNIYNKTHIIWTTHSPPGLSTKDTSLATFCDEAATKHGELEPTPEQQKDDEILFRSKKMEAPDCCTLKT</sequence>
<dbReference type="PANTHER" id="PTHR12599:SF0">
    <property type="entry name" value="PTERIN-4-ALPHA-CARBINOLAMINE DEHYDRATASE"/>
    <property type="match status" value="1"/>
</dbReference>
<proteinExistence type="inferred from homology"/>
<name>A0A8K0PHA5_9PEZI</name>
<accession>A0A8K0PHA5</accession>
<evidence type="ECO:0000313" key="6">
    <source>
        <dbReference type="EMBL" id="KAG8627253.1"/>
    </source>
</evidence>
<dbReference type="GO" id="GO:0006729">
    <property type="term" value="P:tetrahydrobiopterin biosynthetic process"/>
    <property type="evidence" value="ECO:0007669"/>
    <property type="project" value="InterPro"/>
</dbReference>
<organism evidence="6 7">
    <name type="scientific">Elsinoe batatas</name>
    <dbReference type="NCBI Taxonomy" id="2601811"/>
    <lineage>
        <taxon>Eukaryota</taxon>
        <taxon>Fungi</taxon>
        <taxon>Dikarya</taxon>
        <taxon>Ascomycota</taxon>
        <taxon>Pezizomycotina</taxon>
        <taxon>Dothideomycetes</taxon>
        <taxon>Dothideomycetidae</taxon>
        <taxon>Myriangiales</taxon>
        <taxon>Elsinoaceae</taxon>
        <taxon>Elsinoe</taxon>
    </lineage>
</organism>
<dbReference type="AlphaFoldDB" id="A0A8K0PHA5"/>
<evidence type="ECO:0000313" key="7">
    <source>
        <dbReference type="Proteomes" id="UP000809789"/>
    </source>
</evidence>
<dbReference type="Pfam" id="PF01329">
    <property type="entry name" value="Pterin_4a"/>
    <property type="match status" value="1"/>
</dbReference>
<comment type="similarity">
    <text evidence="2">Belongs to the pterin-4-alpha-carbinolamine dehydratase family.</text>
</comment>
<comment type="catalytic activity">
    <reaction evidence="1">
        <text>(4aS,6R)-4a-hydroxy-L-erythro-5,6,7,8-tetrahydrobiopterin = (6R)-L-erythro-6,7-dihydrobiopterin + H2O</text>
        <dbReference type="Rhea" id="RHEA:11920"/>
        <dbReference type="ChEBI" id="CHEBI:15377"/>
        <dbReference type="ChEBI" id="CHEBI:15642"/>
        <dbReference type="ChEBI" id="CHEBI:43120"/>
        <dbReference type="EC" id="4.2.1.96"/>
    </reaction>
</comment>
<dbReference type="Gene3D" id="3.30.1360.20">
    <property type="entry name" value="Transcriptional coactivator/pterin dehydratase"/>
    <property type="match status" value="1"/>
</dbReference>
<dbReference type="SUPFAM" id="SSF55248">
    <property type="entry name" value="PCD-like"/>
    <property type="match status" value="1"/>
</dbReference>
<protein>
    <recommendedName>
        <fullName evidence="3">4a-hydroxytetrahydrobiopterin dehydratase</fullName>
        <ecNumber evidence="3">4.2.1.96</ecNumber>
    </recommendedName>
    <alternativeName>
        <fullName evidence="5">4-alpha-hydroxy-tetrahydropterin dehydratase</fullName>
    </alternativeName>
</protein>
<evidence type="ECO:0000256" key="5">
    <source>
        <dbReference type="ARBA" id="ARBA00030497"/>
    </source>
</evidence>
<dbReference type="Proteomes" id="UP000809789">
    <property type="component" value="Unassembled WGS sequence"/>
</dbReference>
<keyword evidence="7" id="KW-1185">Reference proteome</keyword>
<evidence type="ECO:0000256" key="2">
    <source>
        <dbReference type="ARBA" id="ARBA00006472"/>
    </source>
</evidence>
<evidence type="ECO:0000256" key="1">
    <source>
        <dbReference type="ARBA" id="ARBA00001554"/>
    </source>
</evidence>
<dbReference type="InterPro" id="IPR001533">
    <property type="entry name" value="Pterin_deHydtase"/>
</dbReference>
<dbReference type="EMBL" id="JAESVG020000005">
    <property type="protein sequence ID" value="KAG8627253.1"/>
    <property type="molecule type" value="Genomic_DNA"/>
</dbReference>
<comment type="caution">
    <text evidence="6">The sequence shown here is derived from an EMBL/GenBank/DDBJ whole genome shotgun (WGS) entry which is preliminary data.</text>
</comment>
<dbReference type="GO" id="GO:0008124">
    <property type="term" value="F:4-alpha-hydroxytetrahydrobiopterin dehydratase activity"/>
    <property type="evidence" value="ECO:0007669"/>
    <property type="project" value="UniProtKB-EC"/>
</dbReference>
<evidence type="ECO:0000256" key="4">
    <source>
        <dbReference type="ARBA" id="ARBA00023239"/>
    </source>
</evidence>
<dbReference type="PANTHER" id="PTHR12599">
    <property type="entry name" value="PTERIN-4-ALPHA-CARBINOLAMINE DEHYDRATASE"/>
    <property type="match status" value="1"/>
</dbReference>
<dbReference type="OrthoDB" id="277398at2759"/>
<dbReference type="EC" id="4.2.1.96" evidence="3"/>